<keyword evidence="5" id="KW-0998">Cell outer membrane</keyword>
<gene>
    <name evidence="9" type="ORF">GCM10007088_14110</name>
</gene>
<name>A0ABQ2H9D8_9PORP</name>
<protein>
    <submittedName>
        <fullName evidence="9">Membrane protein</fullName>
    </submittedName>
</protein>
<accession>A0ABQ2H9D8</accession>
<dbReference type="Gene3D" id="1.25.40.390">
    <property type="match status" value="1"/>
</dbReference>
<organism evidence="9 10">
    <name type="scientific">Porphyromonas pasteri</name>
    <dbReference type="NCBI Taxonomy" id="1583331"/>
    <lineage>
        <taxon>Bacteria</taxon>
        <taxon>Pseudomonadati</taxon>
        <taxon>Bacteroidota</taxon>
        <taxon>Bacteroidia</taxon>
        <taxon>Bacteroidales</taxon>
        <taxon>Porphyromonadaceae</taxon>
        <taxon>Porphyromonas</taxon>
    </lineage>
</organism>
<evidence type="ECO:0000256" key="1">
    <source>
        <dbReference type="ARBA" id="ARBA00004442"/>
    </source>
</evidence>
<proteinExistence type="inferred from homology"/>
<dbReference type="EMBL" id="BMPU01000005">
    <property type="protein sequence ID" value="GGM56453.1"/>
    <property type="molecule type" value="Genomic_DNA"/>
</dbReference>
<dbReference type="Pfam" id="PF14322">
    <property type="entry name" value="SusD-like_3"/>
    <property type="match status" value="1"/>
</dbReference>
<evidence type="ECO:0000313" key="10">
    <source>
        <dbReference type="Proteomes" id="UP000653477"/>
    </source>
</evidence>
<comment type="similarity">
    <text evidence="2">Belongs to the SusD family.</text>
</comment>
<feature type="domain" description="SusD-like N-terminal" evidence="8">
    <location>
        <begin position="107"/>
        <end position="224"/>
    </location>
</feature>
<keyword evidence="10" id="KW-1185">Reference proteome</keyword>
<evidence type="ECO:0000256" key="5">
    <source>
        <dbReference type="ARBA" id="ARBA00023237"/>
    </source>
</evidence>
<dbReference type="RefSeq" id="WP_188808337.1">
    <property type="nucleotide sequence ID" value="NZ_BMPU01000005.1"/>
</dbReference>
<dbReference type="Proteomes" id="UP000653477">
    <property type="component" value="Unassembled WGS sequence"/>
</dbReference>
<sequence>MRQHSYWRKALLLSSGLLALSSCNLLDREPLDQVGPDSYYGTAEQLGTFPINYYASLFPGHGNGGYHAGIATYDDGTDNQATTNPNRSMFSNTTWKVESTGQPSIASIRNVNWYMEQVLPKFYAGKIVGDPTDINHYIGEAYAIRALLYFEALKVYGDFPIITQTLPTELETLQKASQRRPRNEVARFIISELDSAIKYLRPAFPANQRLTKNAAQLLKSRVALYEGTFEKHHRGTGRVPGDATWPGKDKEWNKGKVFDQDAEVKFFLEQAMASAKVVADAVSLTPNSHKTNPDLPTFSGWNSYYEMFASRSLDGFSEILLWRQYSKDKRILHLVSHQLVTGTNSGWTRGLVESFLMKDGLPYYKRNTATYNDVTIDNVKKDRDERLQLFLFAESDARSYDNAKKVVKKYECPNMIDKPEVRDVTGYAQRKYYNYDPSMRQGSEMNDVSGVPILRASEAYLNYIEASYELNRTLDADARKYWDQLRQRAGITGTIDATINATDMSVEANVNRASYDWGAFSQGQAIDPTLYSIRRERRCEFAGEGMRHDDLVRWCAMDQVKNYVIEGVNFWAKIHEYSYFWGTKTVKVTGPDGRETEELVPDPTQTRIISDGTSKANISAKSLSTYHRPYQIISKANNNDMFDGYTFYQAHYLYPVSIQTLELCAPGNKIDATYFYQNINWPTSTDNPYALK</sequence>
<feature type="chain" id="PRO_5047359748" evidence="6">
    <location>
        <begin position="20"/>
        <end position="692"/>
    </location>
</feature>
<dbReference type="SUPFAM" id="SSF48452">
    <property type="entry name" value="TPR-like"/>
    <property type="match status" value="1"/>
</dbReference>
<keyword evidence="4" id="KW-0472">Membrane</keyword>
<comment type="subcellular location">
    <subcellularLocation>
        <location evidence="1">Cell outer membrane</location>
    </subcellularLocation>
</comment>
<evidence type="ECO:0000256" key="6">
    <source>
        <dbReference type="SAM" id="SignalP"/>
    </source>
</evidence>
<evidence type="ECO:0000259" key="8">
    <source>
        <dbReference type="Pfam" id="PF14322"/>
    </source>
</evidence>
<evidence type="ECO:0000259" key="7">
    <source>
        <dbReference type="Pfam" id="PF07980"/>
    </source>
</evidence>
<evidence type="ECO:0000256" key="4">
    <source>
        <dbReference type="ARBA" id="ARBA00023136"/>
    </source>
</evidence>
<dbReference type="InterPro" id="IPR012944">
    <property type="entry name" value="SusD_RagB_dom"/>
</dbReference>
<keyword evidence="3 6" id="KW-0732">Signal</keyword>
<comment type="caution">
    <text evidence="9">The sequence shown here is derived from an EMBL/GenBank/DDBJ whole genome shotgun (WGS) entry which is preliminary data.</text>
</comment>
<dbReference type="Pfam" id="PF07980">
    <property type="entry name" value="SusD_RagB"/>
    <property type="match status" value="1"/>
</dbReference>
<evidence type="ECO:0000313" key="9">
    <source>
        <dbReference type="EMBL" id="GGM56453.1"/>
    </source>
</evidence>
<dbReference type="PROSITE" id="PS51257">
    <property type="entry name" value="PROKAR_LIPOPROTEIN"/>
    <property type="match status" value="1"/>
</dbReference>
<feature type="signal peptide" evidence="6">
    <location>
        <begin position="1"/>
        <end position="19"/>
    </location>
</feature>
<dbReference type="InterPro" id="IPR011990">
    <property type="entry name" value="TPR-like_helical_dom_sf"/>
</dbReference>
<evidence type="ECO:0000256" key="3">
    <source>
        <dbReference type="ARBA" id="ARBA00022729"/>
    </source>
</evidence>
<dbReference type="InterPro" id="IPR033985">
    <property type="entry name" value="SusD-like_N"/>
</dbReference>
<reference evidence="10" key="1">
    <citation type="journal article" date="2019" name="Int. J. Syst. Evol. Microbiol.">
        <title>The Global Catalogue of Microorganisms (GCM) 10K type strain sequencing project: providing services to taxonomists for standard genome sequencing and annotation.</title>
        <authorList>
            <consortium name="The Broad Institute Genomics Platform"/>
            <consortium name="The Broad Institute Genome Sequencing Center for Infectious Disease"/>
            <person name="Wu L."/>
            <person name="Ma J."/>
        </authorList>
    </citation>
    <scope>NUCLEOTIDE SEQUENCE [LARGE SCALE GENOMIC DNA]</scope>
    <source>
        <strain evidence="10">JCM 30531</strain>
    </source>
</reference>
<feature type="domain" description="RagB/SusD" evidence="7">
    <location>
        <begin position="347"/>
        <end position="658"/>
    </location>
</feature>
<evidence type="ECO:0000256" key="2">
    <source>
        <dbReference type="ARBA" id="ARBA00006275"/>
    </source>
</evidence>